<protein>
    <recommendedName>
        <fullName evidence="4">Trep_Strep domain-containing protein</fullName>
    </recommendedName>
</protein>
<sequence>MKKTAFSVTDLVNAGLFSLLIVAVSFVSGMIGFVPITMPIVPFFGALISGPLFMLYSARIHRFGMMLIMGLVSALVFIATGHTALILLGTVLAALAGEYILKKGGYQSIKHARWAYVAYSLSSCFNLLPIYLTRADYVQHMLEQGYGQDFADQMMSVLPDWSFLPIVVLGMVGAYLGCTIGIKMLKKHFKQAGMA</sequence>
<dbReference type="Pfam" id="PF09605">
    <property type="entry name" value="Trep_Strep"/>
    <property type="match status" value="1"/>
</dbReference>
<keyword evidence="1" id="KW-0812">Transmembrane</keyword>
<comment type="caution">
    <text evidence="2">The sequence shown here is derived from an EMBL/GenBank/DDBJ whole genome shotgun (WGS) entry which is preliminary data.</text>
</comment>
<keyword evidence="3" id="KW-1185">Reference proteome</keyword>
<reference evidence="2 3" key="1">
    <citation type="submission" date="2018-05" db="EMBL/GenBank/DDBJ databases">
        <title>Draft genome sequence of Streptococcus panodentis CCUG 70867T.</title>
        <authorList>
            <person name="Salva-Serra F."/>
            <person name="Mendez V."/>
            <person name="Jaen-Luchoro D."/>
            <person name="Gonzales-Siles L."/>
            <person name="Karlsson R."/>
            <person name="Engstrom-Jakobsson H."/>
            <person name="Busquets A."/>
            <person name="Gomila M."/>
            <person name="Pineiro-Iglesias B."/>
            <person name="Bennasar-Figueras A."/>
            <person name="Seeger M."/>
            <person name="Moore E."/>
        </authorList>
    </citation>
    <scope>NUCLEOTIDE SEQUENCE [LARGE SCALE GENOMIC DNA]</scope>
    <source>
        <strain evidence="2 3">CCUG 70867</strain>
    </source>
</reference>
<feature type="transmembrane region" description="Helical" evidence="1">
    <location>
        <begin position="163"/>
        <end position="185"/>
    </location>
</feature>
<keyword evidence="1" id="KW-1133">Transmembrane helix</keyword>
<keyword evidence="1" id="KW-0472">Membrane</keyword>
<dbReference type="EMBL" id="QFAY01000002">
    <property type="protein sequence ID" value="MBP2620023.1"/>
    <property type="molecule type" value="Genomic_DNA"/>
</dbReference>
<dbReference type="NCBIfam" id="TIGR02185">
    <property type="entry name" value="Trep_Strep"/>
    <property type="match status" value="1"/>
</dbReference>
<name>A0ABS5ATX0_9STRE</name>
<gene>
    <name evidence="2" type="ORF">DHL47_01470</name>
</gene>
<proteinExistence type="predicted"/>
<feature type="transmembrane region" description="Helical" evidence="1">
    <location>
        <begin position="85"/>
        <end position="101"/>
    </location>
</feature>
<evidence type="ECO:0000256" key="1">
    <source>
        <dbReference type="SAM" id="Phobius"/>
    </source>
</evidence>
<dbReference type="InterPro" id="IPR011733">
    <property type="entry name" value="CHP02185_IM"/>
</dbReference>
<evidence type="ECO:0008006" key="4">
    <source>
        <dbReference type="Google" id="ProtNLM"/>
    </source>
</evidence>
<dbReference type="Proteomes" id="UP001519349">
    <property type="component" value="Unassembled WGS sequence"/>
</dbReference>
<dbReference type="RefSeq" id="WP_209550652.1">
    <property type="nucleotide sequence ID" value="NZ_QFAY01000002.1"/>
</dbReference>
<feature type="transmembrane region" description="Helical" evidence="1">
    <location>
        <begin position="12"/>
        <end position="34"/>
    </location>
</feature>
<feature type="transmembrane region" description="Helical" evidence="1">
    <location>
        <begin position="113"/>
        <end position="132"/>
    </location>
</feature>
<feature type="transmembrane region" description="Helical" evidence="1">
    <location>
        <begin position="63"/>
        <end position="79"/>
    </location>
</feature>
<organism evidence="2 3">
    <name type="scientific">Streptococcus panodentis</name>
    <dbReference type="NCBI Taxonomy" id="1581472"/>
    <lineage>
        <taxon>Bacteria</taxon>
        <taxon>Bacillati</taxon>
        <taxon>Bacillota</taxon>
        <taxon>Bacilli</taxon>
        <taxon>Lactobacillales</taxon>
        <taxon>Streptococcaceae</taxon>
        <taxon>Streptococcus</taxon>
    </lineage>
</organism>
<feature type="transmembrane region" description="Helical" evidence="1">
    <location>
        <begin position="40"/>
        <end position="56"/>
    </location>
</feature>
<evidence type="ECO:0000313" key="3">
    <source>
        <dbReference type="Proteomes" id="UP001519349"/>
    </source>
</evidence>
<evidence type="ECO:0000313" key="2">
    <source>
        <dbReference type="EMBL" id="MBP2620023.1"/>
    </source>
</evidence>
<accession>A0ABS5ATX0</accession>